<feature type="transmembrane region" description="Helical" evidence="1">
    <location>
        <begin position="311"/>
        <end position="335"/>
    </location>
</feature>
<keyword evidence="3" id="KW-0808">Transferase</keyword>
<keyword evidence="1" id="KW-1133">Transmembrane helix</keyword>
<dbReference type="EMBL" id="LNYY01000019">
    <property type="protein sequence ID" value="KTD68194.1"/>
    <property type="molecule type" value="Genomic_DNA"/>
</dbReference>
<dbReference type="AlphaFoldDB" id="A0A0W0ZGH9"/>
<comment type="caution">
    <text evidence="3">The sequence shown here is derived from an EMBL/GenBank/DDBJ whole genome shotgun (WGS) entry which is preliminary data.</text>
</comment>
<protein>
    <submittedName>
        <fullName evidence="3">Acyltransferase</fullName>
    </submittedName>
</protein>
<dbReference type="PATRIC" id="fig|947033.5.peg.1440"/>
<feature type="domain" description="Acyltransferase 3" evidence="2">
    <location>
        <begin position="18"/>
        <end position="360"/>
    </location>
</feature>
<feature type="transmembrane region" description="Helical" evidence="1">
    <location>
        <begin position="255"/>
        <end position="274"/>
    </location>
</feature>
<dbReference type="PANTHER" id="PTHR23028">
    <property type="entry name" value="ACETYLTRANSFERASE"/>
    <property type="match status" value="1"/>
</dbReference>
<feature type="transmembrane region" description="Helical" evidence="1">
    <location>
        <begin position="192"/>
        <end position="208"/>
    </location>
</feature>
<evidence type="ECO:0000259" key="2">
    <source>
        <dbReference type="Pfam" id="PF01757"/>
    </source>
</evidence>
<keyword evidence="4" id="KW-1185">Reference proteome</keyword>
<keyword evidence="1" id="KW-0472">Membrane</keyword>
<evidence type="ECO:0000313" key="4">
    <source>
        <dbReference type="Proteomes" id="UP000054926"/>
    </source>
</evidence>
<dbReference type="Pfam" id="PF01757">
    <property type="entry name" value="Acyl_transf_3"/>
    <property type="match status" value="1"/>
</dbReference>
<feature type="transmembrane region" description="Helical" evidence="1">
    <location>
        <begin position="163"/>
        <end position="185"/>
    </location>
</feature>
<dbReference type="InterPro" id="IPR050879">
    <property type="entry name" value="Acyltransferase_3"/>
</dbReference>
<gene>
    <name evidence="3" type="ORF">Lste_1352</name>
</gene>
<reference evidence="3 4" key="1">
    <citation type="submission" date="2015-11" db="EMBL/GenBank/DDBJ databases">
        <title>Genomic analysis of 38 Legionella species identifies large and diverse effector repertoires.</title>
        <authorList>
            <person name="Burstein D."/>
            <person name="Amaro F."/>
            <person name="Zusman T."/>
            <person name="Lifshitz Z."/>
            <person name="Cohen O."/>
            <person name="Gilbert J.A."/>
            <person name="Pupko T."/>
            <person name="Shuman H.A."/>
            <person name="Segal G."/>
        </authorList>
    </citation>
    <scope>NUCLEOTIDE SEQUENCE [LARGE SCALE GENOMIC DNA]</scope>
    <source>
        <strain evidence="3 4">IMVS3376</strain>
    </source>
</reference>
<organism evidence="3 4">
    <name type="scientific">Legionella steelei</name>
    <dbReference type="NCBI Taxonomy" id="947033"/>
    <lineage>
        <taxon>Bacteria</taxon>
        <taxon>Pseudomonadati</taxon>
        <taxon>Pseudomonadota</taxon>
        <taxon>Gammaproteobacteria</taxon>
        <taxon>Legionellales</taxon>
        <taxon>Legionellaceae</taxon>
        <taxon>Legionella</taxon>
    </lineage>
</organism>
<keyword evidence="1" id="KW-0812">Transmembrane</keyword>
<accession>A0A0W0ZGH9</accession>
<proteinExistence type="predicted"/>
<name>A0A0W0ZGH9_9GAMM</name>
<feature type="transmembrane region" description="Helical" evidence="1">
    <location>
        <begin position="115"/>
        <end position="134"/>
    </location>
</feature>
<feature type="transmembrane region" description="Helical" evidence="1">
    <location>
        <begin position="75"/>
        <end position="95"/>
    </location>
</feature>
<feature type="transmembrane region" description="Helical" evidence="1">
    <location>
        <begin position="341"/>
        <end position="363"/>
    </location>
</feature>
<feature type="transmembrane region" description="Helical" evidence="1">
    <location>
        <begin position="20"/>
        <end position="39"/>
    </location>
</feature>
<feature type="transmembrane region" description="Helical" evidence="1">
    <location>
        <begin position="228"/>
        <end position="248"/>
    </location>
</feature>
<dbReference type="GO" id="GO:0016747">
    <property type="term" value="F:acyltransferase activity, transferring groups other than amino-acyl groups"/>
    <property type="evidence" value="ECO:0007669"/>
    <property type="project" value="InterPro"/>
</dbReference>
<sequence length="404" mass="47035">MPLIKARLDAHSKIEFTNTLRGLAALFVVISHYLSAFWYKRDYVAHLINAPLLTPEAHATPIYVAWLNLFPLFDWGSYGVGLFFIISGFVIPFSLQKTNSLGFCVNRFFRIVPTYAVGFSITLLTLFLGGKYFITIWPYTLQEVLIHYIPGIRDMLESRNIDVIIWTLEVEMKFYLIAALSIAWFRRYSLKVFFIPTLFFLLTCYLSYRVPEWATSNLPAFIRSEIYMISTQYLIYMFIGVVFHYLYCQKITPDLGYFIIGILLTMFCIAWRVGPYSGSLIIVWSYAFALLTFLFAYIFPHFFKANPVFNFLADISYPLYIVHSIAGYVVLRMMLDMNFEFWLSLLIVVITSLLLSWFLHVLIELPSQTLGKKLAKKLSANIEIPLFIKKMIKSLRLRESHKLT</sequence>
<evidence type="ECO:0000313" key="3">
    <source>
        <dbReference type="EMBL" id="KTD68194.1"/>
    </source>
</evidence>
<evidence type="ECO:0000256" key="1">
    <source>
        <dbReference type="SAM" id="Phobius"/>
    </source>
</evidence>
<feature type="transmembrane region" description="Helical" evidence="1">
    <location>
        <begin position="280"/>
        <end position="299"/>
    </location>
</feature>
<dbReference type="InterPro" id="IPR002656">
    <property type="entry name" value="Acyl_transf_3_dom"/>
</dbReference>
<dbReference type="RefSeq" id="WP_237760441.1">
    <property type="nucleotide sequence ID" value="NZ_LNYY01000019.1"/>
</dbReference>
<keyword evidence="3" id="KW-0012">Acyltransferase</keyword>
<dbReference type="Proteomes" id="UP000054926">
    <property type="component" value="Unassembled WGS sequence"/>
</dbReference>
<dbReference type="STRING" id="947033.Lste_1352"/>